<feature type="domain" description="DUF218" evidence="1">
    <location>
        <begin position="27"/>
        <end position="159"/>
    </location>
</feature>
<comment type="caution">
    <text evidence="2">The sequence shown here is derived from an EMBL/GenBank/DDBJ whole genome shotgun (WGS) entry which is preliminary data.</text>
</comment>
<evidence type="ECO:0000259" key="1">
    <source>
        <dbReference type="Pfam" id="PF02698"/>
    </source>
</evidence>
<dbReference type="InterPro" id="IPR051599">
    <property type="entry name" value="Cell_Envelope_Assoc"/>
</dbReference>
<dbReference type="InterPro" id="IPR014729">
    <property type="entry name" value="Rossmann-like_a/b/a_fold"/>
</dbReference>
<dbReference type="CDD" id="cd06259">
    <property type="entry name" value="YdcF-like"/>
    <property type="match status" value="1"/>
</dbReference>
<dbReference type="Gene3D" id="3.40.50.620">
    <property type="entry name" value="HUPs"/>
    <property type="match status" value="1"/>
</dbReference>
<name>A0AAV1ILX1_9CHLO</name>
<dbReference type="GO" id="GO:0005886">
    <property type="term" value="C:plasma membrane"/>
    <property type="evidence" value="ECO:0007669"/>
    <property type="project" value="TreeGrafter"/>
</dbReference>
<reference evidence="2 3" key="1">
    <citation type="submission" date="2023-10" db="EMBL/GenBank/DDBJ databases">
        <authorList>
            <person name="Maclean D."/>
            <person name="Macfadyen A."/>
        </authorList>
    </citation>
    <scope>NUCLEOTIDE SEQUENCE [LARGE SCALE GENOMIC DNA]</scope>
</reference>
<sequence length="225" mass="26117">MLNSRIIEWQHRLLAKGHFLPDNTHADVAVVLGYTLDRDGRPSPPLEQRVEAGLRLFEEGRAENLLFSGGHPGGDRHYRSEAEVMQQYAMQLSNMTSPPNRWFLEENSRSTRENALCSVRIIAQHRWQSLVIVTNSFHQLRSFLTFQCAVRQSQPHHRQMKVWLAHVPVDELGLKGMSLQKVYSSWDFYRELIALLYYWLRGWLCQSACLQRPVVLKQAPHAESV</sequence>
<organism evidence="2 3">
    <name type="scientific">Coccomyxa viridis</name>
    <dbReference type="NCBI Taxonomy" id="1274662"/>
    <lineage>
        <taxon>Eukaryota</taxon>
        <taxon>Viridiplantae</taxon>
        <taxon>Chlorophyta</taxon>
        <taxon>core chlorophytes</taxon>
        <taxon>Trebouxiophyceae</taxon>
        <taxon>Trebouxiophyceae incertae sedis</taxon>
        <taxon>Coccomyxaceae</taxon>
        <taxon>Coccomyxa</taxon>
    </lineage>
</organism>
<dbReference type="PANTHER" id="PTHR30336">
    <property type="entry name" value="INNER MEMBRANE PROTEIN, PROBABLE PERMEASE"/>
    <property type="match status" value="1"/>
</dbReference>
<evidence type="ECO:0000313" key="2">
    <source>
        <dbReference type="EMBL" id="CAK0787465.1"/>
    </source>
</evidence>
<keyword evidence="3" id="KW-1185">Reference proteome</keyword>
<protein>
    <recommendedName>
        <fullName evidence="1">DUF218 domain-containing protein</fullName>
    </recommendedName>
</protein>
<dbReference type="AlphaFoldDB" id="A0AAV1ILX1"/>
<evidence type="ECO:0000313" key="3">
    <source>
        <dbReference type="Proteomes" id="UP001314263"/>
    </source>
</evidence>
<dbReference type="EMBL" id="CAUYUE010000017">
    <property type="protein sequence ID" value="CAK0787465.1"/>
    <property type="molecule type" value="Genomic_DNA"/>
</dbReference>
<dbReference type="PANTHER" id="PTHR30336:SF4">
    <property type="entry name" value="ENVELOPE BIOGENESIS FACTOR ELYC"/>
    <property type="match status" value="1"/>
</dbReference>
<gene>
    <name evidence="2" type="ORF">CVIRNUC_010685</name>
</gene>
<dbReference type="Pfam" id="PF02698">
    <property type="entry name" value="DUF218"/>
    <property type="match status" value="1"/>
</dbReference>
<dbReference type="Proteomes" id="UP001314263">
    <property type="component" value="Unassembled WGS sequence"/>
</dbReference>
<dbReference type="GO" id="GO:0000270">
    <property type="term" value="P:peptidoglycan metabolic process"/>
    <property type="evidence" value="ECO:0007669"/>
    <property type="project" value="TreeGrafter"/>
</dbReference>
<accession>A0AAV1ILX1</accession>
<proteinExistence type="predicted"/>
<dbReference type="InterPro" id="IPR003848">
    <property type="entry name" value="DUF218"/>
</dbReference>